<reference evidence="1" key="2">
    <citation type="journal article" date="2021" name="Microorganisms">
        <title>Extensive Genome Exploration of Clostridium botulinum Group III Field Strains.</title>
        <authorList>
            <person name="Fillo S."/>
            <person name="Giordani F."/>
            <person name="Tonon E."/>
            <person name="Drigo I."/>
            <person name="Anselmo A."/>
            <person name="Fortunato A."/>
            <person name="Lista F."/>
            <person name="Bano L."/>
        </authorList>
    </citation>
    <scope>NUCLEOTIDE SEQUENCE</scope>
    <source>
        <strain evidence="1">IZSVe-TV_9877_3_12</strain>
    </source>
</reference>
<protein>
    <submittedName>
        <fullName evidence="1">Uncharacterized protein</fullName>
    </submittedName>
</protein>
<accession>A0A9Q3V9X0</accession>
<name>A0A9Q3V9X0_CLOBO</name>
<dbReference type="EMBL" id="JAAMYB010000004">
    <property type="protein sequence ID" value="MCD3194822.1"/>
    <property type="molecule type" value="Genomic_DNA"/>
</dbReference>
<reference evidence="1" key="1">
    <citation type="submission" date="2020-02" db="EMBL/GenBank/DDBJ databases">
        <authorList>
            <person name="Fillo S."/>
            <person name="Giordani F."/>
            <person name="Tonon E."/>
            <person name="Drigo I."/>
            <person name="Anselmo A."/>
            <person name="Fortunato A."/>
            <person name="Bano L."/>
            <person name="Lista F."/>
        </authorList>
    </citation>
    <scope>NUCLEOTIDE SEQUENCE</scope>
    <source>
        <strain evidence="1">IZSVe-TV_9877_3_12</strain>
    </source>
</reference>
<comment type="caution">
    <text evidence="1">The sequence shown here is derived from an EMBL/GenBank/DDBJ whole genome shotgun (WGS) entry which is preliminary data.</text>
</comment>
<organism evidence="1 2">
    <name type="scientific">Clostridium botulinum C</name>
    <dbReference type="NCBI Taxonomy" id="36828"/>
    <lineage>
        <taxon>Bacteria</taxon>
        <taxon>Bacillati</taxon>
        <taxon>Bacillota</taxon>
        <taxon>Clostridia</taxon>
        <taxon>Eubacteriales</taxon>
        <taxon>Clostridiaceae</taxon>
        <taxon>Clostridium</taxon>
    </lineage>
</organism>
<gene>
    <name evidence="1" type="ORF">G8S53_05900</name>
</gene>
<evidence type="ECO:0000313" key="1">
    <source>
        <dbReference type="EMBL" id="MCD3194822.1"/>
    </source>
</evidence>
<sequence>MTLPIGTKIPLYAEGNATENDVLEGKTFSTDKGNNLKGSIPNMGVKVLEPKSFNQELGNGYYDKVKIKGINDLDETKCKNIIDTLKNKFPNIAGKKFASGKITKQHGKVKITDFNFTPSIIAILQNGDKSYQCCLAFKTKHGYFITRSEWFEGCFTHSDNEFIMSDNTVGYGYFILSDIDSKNEYEWYVWE</sequence>
<evidence type="ECO:0000313" key="2">
    <source>
        <dbReference type="Proteomes" id="UP000813637"/>
    </source>
</evidence>
<dbReference type="AlphaFoldDB" id="A0A9Q3V9X0"/>
<dbReference type="RefSeq" id="WP_231147866.1">
    <property type="nucleotide sequence ID" value="NZ_JAAMYB010000004.1"/>
</dbReference>
<dbReference type="Proteomes" id="UP000813637">
    <property type="component" value="Unassembled WGS sequence"/>
</dbReference>
<proteinExistence type="predicted"/>